<protein>
    <submittedName>
        <fullName evidence="2">DJ-1 family protein</fullName>
    </submittedName>
</protein>
<dbReference type="PANTHER" id="PTHR48094">
    <property type="entry name" value="PROTEIN/NUCLEIC ACID DEGLYCASE DJ-1-RELATED"/>
    <property type="match status" value="1"/>
</dbReference>
<name>D0BJF4_9LACT</name>
<dbReference type="Pfam" id="PF01965">
    <property type="entry name" value="DJ-1_PfpI"/>
    <property type="match status" value="1"/>
</dbReference>
<proteinExistence type="predicted"/>
<organism evidence="2 3">
    <name type="scientific">Granulicatella elegans ATCC 700633</name>
    <dbReference type="NCBI Taxonomy" id="626369"/>
    <lineage>
        <taxon>Bacteria</taxon>
        <taxon>Bacillati</taxon>
        <taxon>Bacillota</taxon>
        <taxon>Bacilli</taxon>
        <taxon>Lactobacillales</taxon>
        <taxon>Carnobacteriaceae</taxon>
        <taxon>Granulicatella</taxon>
    </lineage>
</organism>
<dbReference type="InterPro" id="IPR006287">
    <property type="entry name" value="DJ-1"/>
</dbReference>
<dbReference type="AlphaFoldDB" id="D0BJF4"/>
<dbReference type="PANTHER" id="PTHR48094:SF12">
    <property type="entry name" value="PARKINSON DISEASE PROTEIN 7 HOMOLOG"/>
    <property type="match status" value="1"/>
</dbReference>
<dbReference type="STRING" id="626369.HMPREF0446_00089"/>
<comment type="caution">
    <text evidence="2">The sequence shown here is derived from an EMBL/GenBank/DDBJ whole genome shotgun (WGS) entry which is preliminary data.</text>
</comment>
<sequence>MKRAAIVLTTGFEEIEAIAPMDILRRAGVEVDIVGVDAKVATGSHNLTISTDKELVEVMNELYDIVILPGGMPGAKLLKNHQAVQDFVKRHYDVGKLVAANCAAPIAIENSGALKNCHYTCYPGFEKQIVDGTYTGDFVHQDGRVITGSGPAAAFEFSYTIVGALGIDAAPLREAMGYNRLLQ</sequence>
<dbReference type="NCBIfam" id="TIGR01383">
    <property type="entry name" value="not_thiJ"/>
    <property type="match status" value="1"/>
</dbReference>
<dbReference type="CDD" id="cd03135">
    <property type="entry name" value="GATase1_DJ-1"/>
    <property type="match status" value="1"/>
</dbReference>
<dbReference type="OrthoDB" id="9800516at2"/>
<dbReference type="InterPro" id="IPR002818">
    <property type="entry name" value="DJ-1/PfpI"/>
</dbReference>
<dbReference type="SUPFAM" id="SSF52317">
    <property type="entry name" value="Class I glutamine amidotransferase-like"/>
    <property type="match status" value="1"/>
</dbReference>
<reference evidence="2" key="1">
    <citation type="submission" date="2009-09" db="EMBL/GenBank/DDBJ databases">
        <authorList>
            <consortium name="The Broad Institute Genome Sequencing Platform"/>
            <person name="Ward D."/>
            <person name="Feldgarden M."/>
            <person name="Earl A."/>
            <person name="Young S.K."/>
            <person name="Zeng Q."/>
            <person name="Koehrsen M."/>
            <person name="Alvarado L."/>
            <person name="Berlin A."/>
            <person name="Bochicchio J."/>
            <person name="Borenstein D."/>
            <person name="Chapman S.B."/>
            <person name="Chen Z."/>
            <person name="Engels R."/>
            <person name="Freedman E."/>
            <person name="Gellesch M."/>
            <person name="Goldberg J."/>
            <person name="Griggs A."/>
            <person name="Gujja S."/>
            <person name="Heilman E."/>
            <person name="Heiman D."/>
            <person name="Hepburn T."/>
            <person name="Howarth C."/>
            <person name="Jen D."/>
            <person name="Larson L."/>
            <person name="Lewis B."/>
            <person name="Mehta T."/>
            <person name="Park D."/>
            <person name="Pearson M."/>
            <person name="Roberts A."/>
            <person name="Saif S."/>
            <person name="Shea T."/>
            <person name="Shenoy N."/>
            <person name="Sisk P."/>
            <person name="Stolte C."/>
            <person name="Sykes S."/>
            <person name="Thomson T."/>
            <person name="Walk T."/>
            <person name="White J."/>
            <person name="Yandava C."/>
            <person name="Sibley C.D."/>
            <person name="Field T.R."/>
            <person name="Grinwis M."/>
            <person name="Eshaghurshan C.S."/>
            <person name="Surette M.G."/>
            <person name="Haas B."/>
            <person name="Nusbaum C."/>
            <person name="Birren B."/>
        </authorList>
    </citation>
    <scope>NUCLEOTIDE SEQUENCE [LARGE SCALE GENOMIC DNA]</scope>
    <source>
        <strain evidence="2">ATCC 700633</strain>
    </source>
</reference>
<feature type="domain" description="DJ-1/PfpI" evidence="1">
    <location>
        <begin position="2"/>
        <end position="162"/>
    </location>
</feature>
<dbReference type="RefSeq" id="WP_006702362.1">
    <property type="nucleotide sequence ID" value="NZ_KI391971.1"/>
</dbReference>
<keyword evidence="3" id="KW-1185">Reference proteome</keyword>
<dbReference type="InterPro" id="IPR029062">
    <property type="entry name" value="Class_I_gatase-like"/>
</dbReference>
<evidence type="ECO:0000259" key="1">
    <source>
        <dbReference type="Pfam" id="PF01965"/>
    </source>
</evidence>
<evidence type="ECO:0000313" key="2">
    <source>
        <dbReference type="EMBL" id="EEW93207.1"/>
    </source>
</evidence>
<accession>D0BJF4</accession>
<reference evidence="2" key="2">
    <citation type="submission" date="2011-10" db="EMBL/GenBank/DDBJ databases">
        <title>The Genome Sequence of Granulicatella elegans ATCC 700633.</title>
        <authorList>
            <consortium name="The Broad Institute Genome Sequencing Platform"/>
            <consortium name="The Broad Institute Genome Sequencing Center for Infectious Disease"/>
            <person name="Earl A."/>
            <person name="Ward D."/>
            <person name="Feldgarden M."/>
            <person name="Gevers D."/>
            <person name="Sibley C.D."/>
            <person name="Field T.R."/>
            <person name="Grinwis M."/>
            <person name="Eshaghurshan C.S."/>
            <person name="Surette M.G."/>
            <person name="Young S.K."/>
            <person name="Zeng Q."/>
            <person name="Gargeya S."/>
            <person name="Fitzgerald M."/>
            <person name="Haas B."/>
            <person name="Abouelleil A."/>
            <person name="Alvarado L."/>
            <person name="Arachchi H.M."/>
            <person name="Berlin A."/>
            <person name="Brown A."/>
            <person name="Chapman S.B."/>
            <person name="Chen Z."/>
            <person name="Dunbar C."/>
            <person name="Freedman E."/>
            <person name="Gearin G."/>
            <person name="Goldberg J."/>
            <person name="Griggs A."/>
            <person name="Gujja S."/>
            <person name="Heiman D."/>
            <person name="Howarth C."/>
            <person name="Larson L."/>
            <person name="Lui A."/>
            <person name="MacDonald P.J.P."/>
            <person name="Montmayeur A."/>
            <person name="Murphy C."/>
            <person name="Neiman D."/>
            <person name="Pearson M."/>
            <person name="Priest M."/>
            <person name="Roberts A."/>
            <person name="Saif S."/>
            <person name="Shea T."/>
            <person name="Shenoy N."/>
            <person name="Sisk P."/>
            <person name="Stolte C."/>
            <person name="Sykes S."/>
            <person name="Wortman J."/>
            <person name="Nusbaum C."/>
            <person name="Birren B."/>
        </authorList>
    </citation>
    <scope>NUCLEOTIDE SEQUENCE [LARGE SCALE GENOMIC DNA]</scope>
    <source>
        <strain evidence="2">ATCC 700633</strain>
    </source>
</reference>
<evidence type="ECO:0000313" key="3">
    <source>
        <dbReference type="Proteomes" id="UP000002939"/>
    </source>
</evidence>
<dbReference type="eggNOG" id="COG0693">
    <property type="taxonomic scope" value="Bacteria"/>
</dbReference>
<dbReference type="EMBL" id="ACRF02000016">
    <property type="protein sequence ID" value="EEW93207.1"/>
    <property type="molecule type" value="Genomic_DNA"/>
</dbReference>
<dbReference type="GO" id="GO:0005737">
    <property type="term" value="C:cytoplasm"/>
    <property type="evidence" value="ECO:0007669"/>
    <property type="project" value="TreeGrafter"/>
</dbReference>
<dbReference type="InterPro" id="IPR050325">
    <property type="entry name" value="Prot/Nucl_acid_deglycase"/>
</dbReference>
<dbReference type="HOGENOM" id="CLU_000445_44_2_9"/>
<gene>
    <name evidence="2" type="ORF">HMPREF0446_00089</name>
</gene>
<dbReference type="Proteomes" id="UP000002939">
    <property type="component" value="Unassembled WGS sequence"/>
</dbReference>
<dbReference type="Gene3D" id="3.40.50.880">
    <property type="match status" value="1"/>
</dbReference>